<dbReference type="OrthoDB" id="407083at2759"/>
<protein>
    <submittedName>
        <fullName evidence="1">Uncharacterized protein</fullName>
    </submittedName>
</protein>
<reference evidence="1 2" key="1">
    <citation type="submission" date="2016-02" db="EMBL/GenBank/DDBJ databases">
        <title>Genome analysis of coral dinoflagellate symbionts highlights evolutionary adaptations to a symbiotic lifestyle.</title>
        <authorList>
            <person name="Aranda M."/>
            <person name="Li Y."/>
            <person name="Liew Y.J."/>
            <person name="Baumgarten S."/>
            <person name="Simakov O."/>
            <person name="Wilson M."/>
            <person name="Piel J."/>
            <person name="Ashoor H."/>
            <person name="Bougouffa S."/>
            <person name="Bajic V.B."/>
            <person name="Ryu T."/>
            <person name="Ravasi T."/>
            <person name="Bayer T."/>
            <person name="Micklem G."/>
            <person name="Kim H."/>
            <person name="Bhak J."/>
            <person name="Lajeunesse T.C."/>
            <person name="Voolstra C.R."/>
        </authorList>
    </citation>
    <scope>NUCLEOTIDE SEQUENCE [LARGE SCALE GENOMIC DNA]</scope>
    <source>
        <strain evidence="1 2">CCMP2467</strain>
    </source>
</reference>
<evidence type="ECO:0000313" key="2">
    <source>
        <dbReference type="Proteomes" id="UP000186817"/>
    </source>
</evidence>
<keyword evidence="2" id="KW-1185">Reference proteome</keyword>
<evidence type="ECO:0000313" key="1">
    <source>
        <dbReference type="EMBL" id="OLQ01668.1"/>
    </source>
</evidence>
<accession>A0A1Q9E2L4</accession>
<dbReference type="AlphaFoldDB" id="A0A1Q9E2L4"/>
<proteinExistence type="predicted"/>
<name>A0A1Q9E2L4_SYMMI</name>
<dbReference type="EMBL" id="LSRX01000285">
    <property type="protein sequence ID" value="OLQ01668.1"/>
    <property type="molecule type" value="Genomic_DNA"/>
</dbReference>
<dbReference type="Proteomes" id="UP000186817">
    <property type="component" value="Unassembled WGS sequence"/>
</dbReference>
<gene>
    <name evidence="1" type="ORF">AK812_SmicGene15569</name>
</gene>
<sequence>MSSYLELFAALQRQASDTTVLNVDAVEAGLLNLHEVAVASDEDDRRLGPPSCETRIVGDPEIVDQYDNYFHYLGPALVLCLDHRGVVRTLEFVGVQGGKKDSNYIRDVWQYSIKTQKWKYRDLRQMQGTPAHRITCRDARYYGRDWTSQGDEEFHPGNEDWDSEKAADDRPPRQFLAKFKNWSETFFINLRSGTFARGPTYGLLKKVIEDPKPFLQPLLSVCRSPGEWMERAAGATRVIPPSGQVERKWKPQKPSDAEHAVQSPVAQVVPVVGKCFAMASFLDLVRAAQDRPGGGFALDPARMEENIRGLRNVRNAAAADDEMSGPPQGQVRVVGDPEIVDAEGRAVHYLGPALLVIHDDRGMVRALEFVGVGDDDDYINEVWHLDVLTGTYKYKHFSPLQSSRITLPAHGEPEFQAGTSSWISERASNAKPSQDFLRQFKPRSETFFVDSRRGRFVRGPPYGLLRGVLENPKPLVRSLFGSNSMEAEVWMREAAALASGAASSARPCREMQAVQVAQLAYGLAACRVK</sequence>
<organism evidence="1 2">
    <name type="scientific">Symbiodinium microadriaticum</name>
    <name type="common">Dinoflagellate</name>
    <name type="synonym">Zooxanthella microadriatica</name>
    <dbReference type="NCBI Taxonomy" id="2951"/>
    <lineage>
        <taxon>Eukaryota</taxon>
        <taxon>Sar</taxon>
        <taxon>Alveolata</taxon>
        <taxon>Dinophyceae</taxon>
        <taxon>Suessiales</taxon>
        <taxon>Symbiodiniaceae</taxon>
        <taxon>Symbiodinium</taxon>
    </lineage>
</organism>
<comment type="caution">
    <text evidence="1">The sequence shown here is derived from an EMBL/GenBank/DDBJ whole genome shotgun (WGS) entry which is preliminary data.</text>
</comment>